<feature type="transmembrane region" description="Helical" evidence="1">
    <location>
        <begin position="96"/>
        <end position="112"/>
    </location>
</feature>
<evidence type="ECO:0000313" key="2">
    <source>
        <dbReference type="EMBL" id="TWD96425.1"/>
    </source>
</evidence>
<keyword evidence="3" id="KW-1185">Reference proteome</keyword>
<protein>
    <submittedName>
        <fullName evidence="2">Uncharacterized protein</fullName>
    </submittedName>
</protein>
<feature type="transmembrane region" description="Helical" evidence="1">
    <location>
        <begin position="59"/>
        <end position="84"/>
    </location>
</feature>
<feature type="transmembrane region" description="Helical" evidence="1">
    <location>
        <begin position="121"/>
        <end position="142"/>
    </location>
</feature>
<keyword evidence="1" id="KW-0472">Membrane</keyword>
<name>A0A561CZ06_9BACI</name>
<dbReference type="InterPro" id="IPR048147">
    <property type="entry name" value="CBO0543-like"/>
</dbReference>
<dbReference type="Proteomes" id="UP000319671">
    <property type="component" value="Unassembled WGS sequence"/>
</dbReference>
<reference evidence="2 3" key="1">
    <citation type="submission" date="2019-06" db="EMBL/GenBank/DDBJ databases">
        <title>Sorghum-associated microbial communities from plants grown in Nebraska, USA.</title>
        <authorList>
            <person name="Schachtman D."/>
        </authorList>
    </citation>
    <scope>NUCLEOTIDE SEQUENCE [LARGE SCALE GENOMIC DNA]</scope>
    <source>
        <strain evidence="2 3">2482</strain>
    </source>
</reference>
<proteinExistence type="predicted"/>
<evidence type="ECO:0000256" key="1">
    <source>
        <dbReference type="SAM" id="Phobius"/>
    </source>
</evidence>
<dbReference type="AlphaFoldDB" id="A0A561CZ06"/>
<comment type="caution">
    <text evidence="2">The sequence shown here is derived from an EMBL/GenBank/DDBJ whole genome shotgun (WGS) entry which is preliminary data.</text>
</comment>
<sequence length="185" mass="22282">MESFKKIEQTYEGLRTMWLGYWFEEVFLTYQWWIEVVIVILSLFLFWKFIDRSRLREISLVGFITAGIAFILDQIGTSLGLWIYPYTLTPLERDEFAPADLSIVPLFYVMIYQKFSTWKNYIIAIMIYAFFASFIGESFFQWLGIYKVINWNHIYSVPFYILIGIFVKMVLQRLNSIEFYYKGKK</sequence>
<accession>A0A561CZ06</accession>
<evidence type="ECO:0000313" key="3">
    <source>
        <dbReference type="Proteomes" id="UP000319671"/>
    </source>
</evidence>
<keyword evidence="1" id="KW-0812">Transmembrane</keyword>
<keyword evidence="1" id="KW-1133">Transmembrane helix</keyword>
<dbReference type="RefSeq" id="WP_144566920.1">
    <property type="nucleotide sequence ID" value="NZ_VIVN01000011.1"/>
</dbReference>
<feature type="transmembrane region" description="Helical" evidence="1">
    <location>
        <begin position="30"/>
        <end position="47"/>
    </location>
</feature>
<gene>
    <name evidence="2" type="ORF">FB550_11174</name>
</gene>
<feature type="transmembrane region" description="Helical" evidence="1">
    <location>
        <begin position="154"/>
        <end position="171"/>
    </location>
</feature>
<dbReference type="EMBL" id="VIVN01000011">
    <property type="protein sequence ID" value="TWD96425.1"/>
    <property type="molecule type" value="Genomic_DNA"/>
</dbReference>
<dbReference type="NCBIfam" id="NF041644">
    <property type="entry name" value="CBO0543_fam"/>
    <property type="match status" value="1"/>
</dbReference>
<organism evidence="2 3">
    <name type="scientific">Neobacillus bataviensis</name>
    <dbReference type="NCBI Taxonomy" id="220685"/>
    <lineage>
        <taxon>Bacteria</taxon>
        <taxon>Bacillati</taxon>
        <taxon>Bacillota</taxon>
        <taxon>Bacilli</taxon>
        <taxon>Bacillales</taxon>
        <taxon>Bacillaceae</taxon>
        <taxon>Neobacillus</taxon>
    </lineage>
</organism>